<name>A0ABS5S2S9_9FLAO</name>
<sequence>MILVNRFLLRKKFIGITLWPFIIVRHRSLCEDKTFLNHERIHLRQQAEMLVLFFYIWYGLEFLYRCFQYGNRYLGYRNISFEREAYQSEKDLNYLGKRPFFGFLKYL</sequence>
<comment type="caution">
    <text evidence="1">The sequence shown here is derived from an EMBL/GenBank/DDBJ whole genome shotgun (WGS) entry which is preliminary data.</text>
</comment>
<organism evidence="1 2">
    <name type="scientific">Aequorivita echinoideorum</name>
    <dbReference type="NCBI Taxonomy" id="1549647"/>
    <lineage>
        <taxon>Bacteria</taxon>
        <taxon>Pseudomonadati</taxon>
        <taxon>Bacteroidota</taxon>
        <taxon>Flavobacteriia</taxon>
        <taxon>Flavobacteriales</taxon>
        <taxon>Flavobacteriaceae</taxon>
        <taxon>Aequorivita</taxon>
    </lineage>
</organism>
<evidence type="ECO:0000313" key="2">
    <source>
        <dbReference type="Proteomes" id="UP001297092"/>
    </source>
</evidence>
<evidence type="ECO:0008006" key="3">
    <source>
        <dbReference type="Google" id="ProtNLM"/>
    </source>
</evidence>
<dbReference type="RefSeq" id="WP_214112380.1">
    <property type="nucleotide sequence ID" value="NZ_JAHCTB010000002.1"/>
</dbReference>
<keyword evidence="2" id="KW-1185">Reference proteome</keyword>
<protein>
    <recommendedName>
        <fullName evidence="3">Peptidase M56 domain-containing protein</fullName>
    </recommendedName>
</protein>
<evidence type="ECO:0000313" key="1">
    <source>
        <dbReference type="EMBL" id="MBT0607516.1"/>
    </source>
</evidence>
<accession>A0ABS5S2S9</accession>
<proteinExistence type="predicted"/>
<dbReference type="EMBL" id="JAHCTB010000002">
    <property type="protein sequence ID" value="MBT0607516.1"/>
    <property type="molecule type" value="Genomic_DNA"/>
</dbReference>
<reference evidence="1 2" key="1">
    <citation type="submission" date="2021-05" db="EMBL/GenBank/DDBJ databases">
        <title>Aequorivita echinoideorum JCM 30378 genome.</title>
        <authorList>
            <person name="Zhang H."/>
            <person name="Li C."/>
        </authorList>
    </citation>
    <scope>NUCLEOTIDE SEQUENCE [LARGE SCALE GENOMIC DNA]</scope>
    <source>
        <strain evidence="1 2">JCM30378</strain>
    </source>
</reference>
<dbReference type="Proteomes" id="UP001297092">
    <property type="component" value="Unassembled WGS sequence"/>
</dbReference>
<gene>
    <name evidence="1" type="ORF">KIV10_04925</name>
</gene>